<proteinExistence type="predicted"/>
<organism evidence="1 2">
    <name type="scientific">Symbiodinium necroappetens</name>
    <dbReference type="NCBI Taxonomy" id="1628268"/>
    <lineage>
        <taxon>Eukaryota</taxon>
        <taxon>Sar</taxon>
        <taxon>Alveolata</taxon>
        <taxon>Dinophyceae</taxon>
        <taxon>Suessiales</taxon>
        <taxon>Symbiodiniaceae</taxon>
        <taxon>Symbiodinium</taxon>
    </lineage>
</organism>
<sequence length="133" mass="14762">MAEVRASLLSTRQSSKTKGLRLNIPRILTVQTSTYCKAPPPRPVFSFFCIPDARKARSFFTTRTIPIPDCFSAAKPTSKTSKEIYVGMQGASEFVFSGVLGHFNYTPQLPEIANPVLLTFGRYDTMRPPVIDA</sequence>
<accession>A0A812WV87</accession>
<keyword evidence="2" id="KW-1185">Reference proteome</keyword>
<name>A0A812WV87_9DINO</name>
<gene>
    <name evidence="1" type="primary">pip</name>
    <name evidence="1" type="ORF">SNEC2469_LOCUS20144</name>
</gene>
<dbReference type="OrthoDB" id="190201at2759"/>
<dbReference type="AlphaFoldDB" id="A0A812WV87"/>
<dbReference type="EMBL" id="CAJNJA010034863">
    <property type="protein sequence ID" value="CAE7699044.1"/>
    <property type="molecule type" value="Genomic_DNA"/>
</dbReference>
<evidence type="ECO:0000313" key="1">
    <source>
        <dbReference type="EMBL" id="CAE7699044.1"/>
    </source>
</evidence>
<comment type="caution">
    <text evidence="1">The sequence shown here is derived from an EMBL/GenBank/DDBJ whole genome shotgun (WGS) entry which is preliminary data.</text>
</comment>
<reference evidence="1" key="1">
    <citation type="submission" date="2021-02" db="EMBL/GenBank/DDBJ databases">
        <authorList>
            <person name="Dougan E. K."/>
            <person name="Rhodes N."/>
            <person name="Thang M."/>
            <person name="Chan C."/>
        </authorList>
    </citation>
    <scope>NUCLEOTIDE SEQUENCE</scope>
</reference>
<dbReference type="Gene3D" id="3.40.50.1820">
    <property type="entry name" value="alpha/beta hydrolase"/>
    <property type="match status" value="1"/>
</dbReference>
<dbReference type="InterPro" id="IPR029058">
    <property type="entry name" value="AB_hydrolase_fold"/>
</dbReference>
<evidence type="ECO:0000313" key="2">
    <source>
        <dbReference type="Proteomes" id="UP000601435"/>
    </source>
</evidence>
<dbReference type="Proteomes" id="UP000601435">
    <property type="component" value="Unassembled WGS sequence"/>
</dbReference>
<feature type="non-terminal residue" evidence="1">
    <location>
        <position position="1"/>
    </location>
</feature>
<protein>
    <submittedName>
        <fullName evidence="1">Pip protein</fullName>
    </submittedName>
</protein>